<gene>
    <name evidence="2" type="ORF">CB5_LOCUS10456</name>
</gene>
<protein>
    <recommendedName>
        <fullName evidence="1">Reverse transcriptase Ty1/copia-type domain-containing protein</fullName>
    </recommendedName>
</protein>
<organism evidence="2">
    <name type="scientific">Ananas comosus var. bracteatus</name>
    <name type="common">red pineapple</name>
    <dbReference type="NCBI Taxonomy" id="296719"/>
    <lineage>
        <taxon>Eukaryota</taxon>
        <taxon>Viridiplantae</taxon>
        <taxon>Streptophyta</taxon>
        <taxon>Embryophyta</taxon>
        <taxon>Tracheophyta</taxon>
        <taxon>Spermatophyta</taxon>
        <taxon>Magnoliopsida</taxon>
        <taxon>Liliopsida</taxon>
        <taxon>Poales</taxon>
        <taxon>Bromeliaceae</taxon>
        <taxon>Bromelioideae</taxon>
        <taxon>Ananas</taxon>
    </lineage>
</organism>
<accession>A0A6V7P8U6</accession>
<dbReference type="InterPro" id="IPR013103">
    <property type="entry name" value="RVT_2"/>
</dbReference>
<dbReference type="EMBL" id="LR862146">
    <property type="protein sequence ID" value="CAD1827245.1"/>
    <property type="molecule type" value="Genomic_DNA"/>
</dbReference>
<reference evidence="2" key="1">
    <citation type="submission" date="2020-07" db="EMBL/GenBank/DDBJ databases">
        <authorList>
            <person name="Lin J."/>
        </authorList>
    </citation>
    <scope>NUCLEOTIDE SEQUENCE</scope>
</reference>
<feature type="domain" description="Reverse transcriptase Ty1/copia-type" evidence="1">
    <location>
        <begin position="56"/>
        <end position="107"/>
    </location>
</feature>
<evidence type="ECO:0000259" key="1">
    <source>
        <dbReference type="Pfam" id="PF07727"/>
    </source>
</evidence>
<evidence type="ECO:0000313" key="2">
    <source>
        <dbReference type="EMBL" id="CAD1827245.1"/>
    </source>
</evidence>
<name>A0A6V7P8U6_ANACO</name>
<dbReference type="Pfam" id="PF07727">
    <property type="entry name" value="RVT_2"/>
    <property type="match status" value="1"/>
</dbReference>
<sequence length="108" mass="12239">MTLRSMTGSLKPKVIQSLITSHTLAIPLEPHCYTEAVKDPNWMQAMSVEYNALLDNATWILVPPDRAQNLIGCKWVYKIKQKADGSIERYKARLVAQGFKQQEGVDYS</sequence>
<dbReference type="AlphaFoldDB" id="A0A6V7P8U6"/>
<proteinExistence type="predicted"/>